<dbReference type="GO" id="GO:0003676">
    <property type="term" value="F:nucleic acid binding"/>
    <property type="evidence" value="ECO:0007669"/>
    <property type="project" value="InterPro"/>
</dbReference>
<dbReference type="EMBL" id="KQ414593">
    <property type="protein sequence ID" value="KOC70159.1"/>
    <property type="molecule type" value="Genomic_DNA"/>
</dbReference>
<dbReference type="AlphaFoldDB" id="A0A0L7RH72"/>
<evidence type="ECO:0000313" key="1">
    <source>
        <dbReference type="EMBL" id="KOC70159.1"/>
    </source>
</evidence>
<accession>A0A0L7RH72</accession>
<proteinExistence type="predicted"/>
<feature type="non-terminal residue" evidence="1">
    <location>
        <position position="1"/>
    </location>
</feature>
<evidence type="ECO:0008006" key="3">
    <source>
        <dbReference type="Google" id="ProtNLM"/>
    </source>
</evidence>
<dbReference type="Gene3D" id="3.30.420.10">
    <property type="entry name" value="Ribonuclease H-like superfamily/Ribonuclease H"/>
    <property type="match status" value="1"/>
</dbReference>
<organism evidence="1 2">
    <name type="scientific">Habropoda laboriosa</name>
    <dbReference type="NCBI Taxonomy" id="597456"/>
    <lineage>
        <taxon>Eukaryota</taxon>
        <taxon>Metazoa</taxon>
        <taxon>Ecdysozoa</taxon>
        <taxon>Arthropoda</taxon>
        <taxon>Hexapoda</taxon>
        <taxon>Insecta</taxon>
        <taxon>Pterygota</taxon>
        <taxon>Neoptera</taxon>
        <taxon>Endopterygota</taxon>
        <taxon>Hymenoptera</taxon>
        <taxon>Apocrita</taxon>
        <taxon>Aculeata</taxon>
        <taxon>Apoidea</taxon>
        <taxon>Anthophila</taxon>
        <taxon>Apidae</taxon>
        <taxon>Habropoda</taxon>
    </lineage>
</organism>
<keyword evidence="2" id="KW-1185">Reference proteome</keyword>
<reference evidence="1 2" key="1">
    <citation type="submission" date="2015-07" db="EMBL/GenBank/DDBJ databases">
        <title>The genome of Habropoda laboriosa.</title>
        <authorList>
            <person name="Pan H."/>
            <person name="Kapheim K."/>
        </authorList>
    </citation>
    <scope>NUCLEOTIDE SEQUENCE [LARGE SCALE GENOMIC DNA]</scope>
    <source>
        <strain evidence="1">0110345459</strain>
    </source>
</reference>
<sequence length="86" mass="10287">KKISELKYDLLLNLPYSLDLAIFDFHLLLWLQKFLDGKKLPCEEVKLIKSMNILQVLMNREFRVGIMALEYHWCIDVQGNYIKNEE</sequence>
<name>A0A0L7RH72_9HYME</name>
<protein>
    <recommendedName>
        <fullName evidence="3">Histone-lysine N-methyltransferase SETMAR</fullName>
    </recommendedName>
</protein>
<dbReference type="InterPro" id="IPR036397">
    <property type="entry name" value="RNaseH_sf"/>
</dbReference>
<gene>
    <name evidence="1" type="ORF">WH47_08636</name>
</gene>
<dbReference type="Proteomes" id="UP000053825">
    <property type="component" value="Unassembled WGS sequence"/>
</dbReference>
<evidence type="ECO:0000313" key="2">
    <source>
        <dbReference type="Proteomes" id="UP000053825"/>
    </source>
</evidence>